<organism evidence="2 3">
    <name type="scientific">Enterococcus dongliensis</name>
    <dbReference type="NCBI Taxonomy" id="2559925"/>
    <lineage>
        <taxon>Bacteria</taxon>
        <taxon>Bacillati</taxon>
        <taxon>Bacillota</taxon>
        <taxon>Bacilli</taxon>
        <taxon>Lactobacillales</taxon>
        <taxon>Enterococcaceae</taxon>
        <taxon>Enterococcus</taxon>
    </lineage>
</organism>
<proteinExistence type="predicted"/>
<dbReference type="EMBL" id="JARPYT010000013">
    <property type="protein sequence ID" value="MDT2637761.1"/>
    <property type="molecule type" value="Genomic_DNA"/>
</dbReference>
<comment type="caution">
    <text evidence="2">The sequence shown here is derived from an EMBL/GenBank/DDBJ whole genome shotgun (WGS) entry which is preliminary data.</text>
</comment>
<reference evidence="2 4" key="1">
    <citation type="submission" date="2023-03" db="EMBL/GenBank/DDBJ databases">
        <authorList>
            <person name="Shen W."/>
            <person name="Cai J."/>
        </authorList>
    </citation>
    <scope>NUCLEOTIDE SEQUENCE</scope>
    <source>
        <strain evidence="2">P55-2</strain>
        <strain evidence="1 4">P72-2</strain>
    </source>
</reference>
<sequence>MRIKHLVPKVAAYLIGSGLLLLLLGYALSGFSIEQYKTTSDHHRWYNVVNLGD</sequence>
<evidence type="ECO:0000313" key="4">
    <source>
        <dbReference type="Proteomes" id="UP001256547"/>
    </source>
</evidence>
<evidence type="ECO:0000313" key="1">
    <source>
        <dbReference type="EMBL" id="MDT2596889.1"/>
    </source>
</evidence>
<dbReference type="EMBL" id="JARPYR010000013">
    <property type="protein sequence ID" value="MDT2596889.1"/>
    <property type="molecule type" value="Genomic_DNA"/>
</dbReference>
<protein>
    <submittedName>
        <fullName evidence="2">Uncharacterized protein</fullName>
    </submittedName>
</protein>
<evidence type="ECO:0000313" key="3">
    <source>
        <dbReference type="Proteomes" id="UP001245561"/>
    </source>
</evidence>
<dbReference type="AlphaFoldDB" id="A0AAP5NC67"/>
<dbReference type="RefSeq" id="WP_170999800.1">
    <property type="nucleotide sequence ID" value="NZ_JARPYR010000013.1"/>
</dbReference>
<dbReference type="GeneID" id="86910434"/>
<dbReference type="Proteomes" id="UP001245561">
    <property type="component" value="Unassembled WGS sequence"/>
</dbReference>
<keyword evidence="4" id="KW-1185">Reference proteome</keyword>
<accession>A0AAP5NC67</accession>
<dbReference type="Proteomes" id="UP001256547">
    <property type="component" value="Unassembled WGS sequence"/>
</dbReference>
<name>A0AAP5NC67_9ENTE</name>
<gene>
    <name evidence="2" type="ORF">P7D36_09680</name>
    <name evidence="1" type="ORF">P7D39_07725</name>
</gene>
<evidence type="ECO:0000313" key="2">
    <source>
        <dbReference type="EMBL" id="MDT2637761.1"/>
    </source>
</evidence>